<keyword evidence="5" id="KW-1185">Reference proteome</keyword>
<dbReference type="InterPro" id="IPR026983">
    <property type="entry name" value="DHC"/>
</dbReference>
<name>A0ABP0LZV6_9DINO</name>
<dbReference type="Gene3D" id="1.20.140.100">
    <property type="entry name" value="Dynein heavy chain, N-terminal domain 2"/>
    <property type="match status" value="1"/>
</dbReference>
<dbReference type="InterPro" id="IPR013602">
    <property type="entry name" value="Dynein_heavy_linker"/>
</dbReference>
<dbReference type="EMBL" id="CAXAMM010019002">
    <property type="protein sequence ID" value="CAK9044759.1"/>
    <property type="molecule type" value="Genomic_DNA"/>
</dbReference>
<dbReference type="Pfam" id="PF08393">
    <property type="entry name" value="DHC_N2"/>
    <property type="match status" value="1"/>
</dbReference>
<dbReference type="Proteomes" id="UP001642464">
    <property type="component" value="Unassembled WGS sequence"/>
</dbReference>
<dbReference type="InterPro" id="IPR042222">
    <property type="entry name" value="Dynein_2_N"/>
</dbReference>
<evidence type="ECO:0000256" key="1">
    <source>
        <dbReference type="SAM" id="Coils"/>
    </source>
</evidence>
<dbReference type="Gene3D" id="1.10.287.2620">
    <property type="match status" value="1"/>
</dbReference>
<evidence type="ECO:0000313" key="4">
    <source>
        <dbReference type="EMBL" id="CAK9044759.1"/>
    </source>
</evidence>
<feature type="coiled-coil region" evidence="1">
    <location>
        <begin position="921"/>
        <end position="948"/>
    </location>
</feature>
<comment type="caution">
    <text evidence="4">The sequence shown here is derived from an EMBL/GenBank/DDBJ whole genome shotgun (WGS) entry which is preliminary data.</text>
</comment>
<proteinExistence type="predicted"/>
<reference evidence="4 5" key="1">
    <citation type="submission" date="2024-02" db="EMBL/GenBank/DDBJ databases">
        <authorList>
            <person name="Chen Y."/>
            <person name="Shah S."/>
            <person name="Dougan E. K."/>
            <person name="Thang M."/>
            <person name="Chan C."/>
        </authorList>
    </citation>
    <scope>NUCLEOTIDE SEQUENCE [LARGE SCALE GENOMIC DNA]</scope>
</reference>
<feature type="region of interest" description="Disordered" evidence="2">
    <location>
        <begin position="239"/>
        <end position="272"/>
    </location>
</feature>
<dbReference type="PANTHER" id="PTHR22878">
    <property type="entry name" value="DYNEIN HEAVY CHAIN 6, AXONEMAL-LIKE-RELATED"/>
    <property type="match status" value="1"/>
</dbReference>
<keyword evidence="1" id="KW-0175">Coiled coil</keyword>
<organism evidence="4 5">
    <name type="scientific">Durusdinium trenchii</name>
    <dbReference type="NCBI Taxonomy" id="1381693"/>
    <lineage>
        <taxon>Eukaryota</taxon>
        <taxon>Sar</taxon>
        <taxon>Alveolata</taxon>
        <taxon>Dinophyceae</taxon>
        <taxon>Suessiales</taxon>
        <taxon>Symbiodiniaceae</taxon>
        <taxon>Durusdinium</taxon>
    </lineage>
</organism>
<gene>
    <name evidence="4" type="ORF">SCF082_LOCUS25388</name>
</gene>
<evidence type="ECO:0000313" key="5">
    <source>
        <dbReference type="Proteomes" id="UP001642464"/>
    </source>
</evidence>
<dbReference type="PANTHER" id="PTHR22878:SF70">
    <property type="entry name" value="DYNEIN HEAVY CHAIN 2, AXONEMAL"/>
    <property type="match status" value="1"/>
</dbReference>
<feature type="compositionally biased region" description="Basic and acidic residues" evidence="2">
    <location>
        <begin position="260"/>
        <end position="272"/>
    </location>
</feature>
<protein>
    <recommendedName>
        <fullName evidence="3">Dynein heavy chain linker domain-containing protein</fullName>
    </recommendedName>
</protein>
<accession>A0ABP0LZV6</accession>
<evidence type="ECO:0000259" key="3">
    <source>
        <dbReference type="Pfam" id="PF08393"/>
    </source>
</evidence>
<evidence type="ECO:0000256" key="2">
    <source>
        <dbReference type="SAM" id="MobiDB-lite"/>
    </source>
</evidence>
<sequence>MNWEEFQEGEGFSEQDALETAKQVAYDCAKSVQFAGHLLKGPELVLRIWESTAGAIFKEVETGRNIFVFGLGTFGLKAQQLIFAPQEEFLNTHSLDPGFFLAQIPQIPRPSTALVASAVAVPRSAGPRVEEMATLAAKLDLLPRTKHSVATVARLLEISSELVLQALQAMVHRMGQQMATDDLALSFAPLGTFFSRQKHLSFRPDPAAARAAAALSPGLWNFGPTIPLRKLLSTVEKRKSKLARGPVPPPKAGRLRPQPRGRDRVSTGEGRWERSLPGTAEVYPDLLNEYSRTPAAPFVGMEDPGSPSTRIASSFTASASRLTWKPCQRPKRSLRWQPHFLEQPFLVARSGEDYSKHFTRQFQAGSPLDLELQEAKLSRQRFFETFFRYHYYFDTIPDSYLAPFSDRWSQQIVRRLALTLSEEEDMLMEDMWQEVLQDYRQAIRKVIIEHVLKDEKAKERTGILFVPSPVALWGSEAFLGIEGTAGGLPEGWESIEKRRVSLADQLIPCSPASLSLLEAWHQNYDTLLLVNLPEISGDLMDLQTFCAAQTQKMKSVRASLEQWLGDVVEILKQTPQQLWPITLLCTQVRGIVDRSIDAFLDFFGPSRQVEAFLRVNLQAKGDQIVLTTSLEEIEVSLLQVFKDFVVSLSDLSFTVNDHTVTLWSVTLEEAHVQDALQQIAESILQNLAQVEEALAPFDQFKHLLVEDVRIKKLSEDTLTQDHVMQELKTLRSVQQSIRSTCAEEIRLSMVSIQCSQINETLQKKAEEAIYILQESILRHLLLRNEELCKRFEMVVNQVVKKPTSEMELVDLEMYIEEFRTTGLGELLKEYDSIREWLLFLFACENQLMLALLKEKHFQAMYDSAMWVGSIQYRVFFGTNLKREREALESKFKEQRNKFLEDLEGYNEQVEQLAECGNLRQVDEYLERMENLKNNFARAHIEAEKLNAKEKRFGWEVRSPFEQLKRGELALEPHFALWTLAANMEASMRSWLKGPMFHLDPSKVDFDVRQMRKEAIRLKELFVAGGGVVYPDSEAVKSIEIMEVDFQGPTERERPLPVPAQVADQLAVQAATMQETHLKLLYSLCNKAMQTRHWEEITRIVGFPLEPDAAFTLQKALEMDVPNFADEIQEISEASTKEYAIEVAADEMEHEWKTLSFALNPWKQTGAFVISEESMSQLTQLVEHQQSHTEELMASEDAEPWEERLEEWQEWLQSMSEMLARWEEVQALWINLEPLFSGRDVYKQLPGEIQTFRKVDKTWRHLTTSLVQHPVVKEMLKMKDLEGQLSEAAQSLQSIQERISSDS</sequence>
<feature type="domain" description="Dynein heavy chain linker" evidence="3">
    <location>
        <begin position="970"/>
        <end position="1298"/>
    </location>
</feature>